<dbReference type="Proteomes" id="UP000027946">
    <property type="component" value="Unassembled WGS sequence"/>
</dbReference>
<dbReference type="STRING" id="1121324.CLIT_2c00730"/>
<sequence>MIKDYSLRIVLFQFENNLDKYSWGDGFVKNIIEREIREYASEYEKRHDIYSSWKVPIIAYASADDPLFLKLREVATPTHALPRDFIEDAKTVITYFLPFEESVANSNIEGRGSSIEWGRSYIETNSLIGEINAHIKAVIEESGYTSMLIPATHNFSEKTLMSDWSQRHVAYIAGLGKFGLNRMLITEKGCCGRIGSIVTDLAIEPTKRMPGESCLYKENGSCGVCATRCVNDALSQDESIFDRHKCYEMCLYNADRLKDIGYADVCGKCLVGMPCSLENPVSNIKK</sequence>
<proteinExistence type="predicted"/>
<protein>
    <recommendedName>
        <fullName evidence="3">Iron-sulfur cluster-binding protein</fullName>
    </recommendedName>
</protein>
<evidence type="ECO:0008006" key="3">
    <source>
        <dbReference type="Google" id="ProtNLM"/>
    </source>
</evidence>
<dbReference type="PANTHER" id="PTHR42827:SF1">
    <property type="entry name" value="IRON-SULFUR CLUSTER-BINDING PROTEIN"/>
    <property type="match status" value="1"/>
</dbReference>
<dbReference type="EMBL" id="JJMM01000002">
    <property type="protein sequence ID" value="KDR96467.1"/>
    <property type="molecule type" value="Genomic_DNA"/>
</dbReference>
<dbReference type="AlphaFoldDB" id="A0A069RQL7"/>
<accession>A0A069RQL7</accession>
<organism evidence="1 2">
    <name type="scientific">Peptoclostridium litorale DSM 5388</name>
    <dbReference type="NCBI Taxonomy" id="1121324"/>
    <lineage>
        <taxon>Bacteria</taxon>
        <taxon>Bacillati</taxon>
        <taxon>Bacillota</taxon>
        <taxon>Clostridia</taxon>
        <taxon>Peptostreptococcales</taxon>
        <taxon>Peptoclostridiaceae</taxon>
        <taxon>Peptoclostridium</taxon>
    </lineage>
</organism>
<dbReference type="eggNOG" id="COG1600">
    <property type="taxonomic scope" value="Bacteria"/>
</dbReference>
<reference evidence="1 2" key="1">
    <citation type="submission" date="2014-03" db="EMBL/GenBank/DDBJ databases">
        <title>Genome sequence of Clostridium litorale W6, DSM 5388.</title>
        <authorList>
            <person name="Poehlein A."/>
            <person name="Jagirdar A."/>
            <person name="Khonsari B."/>
            <person name="Chibani C.M."/>
            <person name="Gutierrez Gutierrez D.A."/>
            <person name="Davydova E."/>
            <person name="Alghaithi H.S."/>
            <person name="Nair K.P."/>
            <person name="Dhamotharan K."/>
            <person name="Chandran L."/>
            <person name="G W."/>
            <person name="Daniel R."/>
        </authorList>
    </citation>
    <scope>NUCLEOTIDE SEQUENCE [LARGE SCALE GENOMIC DNA]</scope>
    <source>
        <strain evidence="1 2">W6</strain>
    </source>
</reference>
<evidence type="ECO:0000313" key="2">
    <source>
        <dbReference type="Proteomes" id="UP000027946"/>
    </source>
</evidence>
<name>A0A069RQL7_PEPLI</name>
<dbReference type="PANTHER" id="PTHR42827">
    <property type="entry name" value="IRON-SULFUR CLUSTER-BINDING PROTEIN-RELATED"/>
    <property type="match status" value="1"/>
</dbReference>
<comment type="caution">
    <text evidence="1">The sequence shown here is derived from an EMBL/GenBank/DDBJ whole genome shotgun (WGS) entry which is preliminary data.</text>
</comment>
<gene>
    <name evidence="1" type="ORF">CLIT_2c00730</name>
</gene>
<keyword evidence="2" id="KW-1185">Reference proteome</keyword>
<evidence type="ECO:0000313" key="1">
    <source>
        <dbReference type="EMBL" id="KDR96467.1"/>
    </source>
</evidence>